<organism evidence="2">
    <name type="scientific">Herbaspirillum huttiense subsp. nephrolepidis</name>
    <dbReference type="NCBI Taxonomy" id="3075126"/>
    <lineage>
        <taxon>Bacteria</taxon>
        <taxon>Pseudomonadati</taxon>
        <taxon>Pseudomonadota</taxon>
        <taxon>Betaproteobacteria</taxon>
        <taxon>Burkholderiales</taxon>
        <taxon>Oxalobacteraceae</taxon>
        <taxon>Herbaspirillum</taxon>
    </lineage>
</organism>
<evidence type="ECO:0000313" key="2">
    <source>
        <dbReference type="EMBL" id="MDT0340788.1"/>
    </source>
</evidence>
<evidence type="ECO:0000256" key="1">
    <source>
        <dbReference type="SAM" id="SignalP"/>
    </source>
</evidence>
<feature type="signal peptide" evidence="1">
    <location>
        <begin position="1"/>
        <end position="23"/>
    </location>
</feature>
<dbReference type="EMBL" id="JAVRAA010000027">
    <property type="protein sequence ID" value="MDT0340788.1"/>
    <property type="molecule type" value="Genomic_DNA"/>
</dbReference>
<proteinExistence type="predicted"/>
<reference evidence="2" key="1">
    <citation type="submission" date="2023-02" db="EMBL/GenBank/DDBJ databases">
        <title>Description of Herbaspirillum huttiense subsp. nephrolepsisexaltata and Herbaspirillum huttiense subsp. lycopersicon.</title>
        <authorList>
            <person name="Poudel M."/>
            <person name="Sharma A."/>
            <person name="Goss E."/>
            <person name="Tapia J.H."/>
            <person name="Harmon C.M."/>
            <person name="Jones J.B."/>
        </authorList>
    </citation>
    <scope>NUCLEOTIDE SEQUENCE</scope>
    <source>
        <strain evidence="2">NC40101</strain>
    </source>
</reference>
<feature type="chain" id="PRO_5042063204" evidence="1">
    <location>
        <begin position="24"/>
        <end position="227"/>
    </location>
</feature>
<dbReference type="RefSeq" id="WP_310839125.1">
    <property type="nucleotide sequence ID" value="NZ_JAVLSM010000028.1"/>
</dbReference>
<protein>
    <submittedName>
        <fullName evidence="2">Uncharacterized protein</fullName>
    </submittedName>
</protein>
<name>A0AAE4GEF0_9BURK</name>
<dbReference type="AlphaFoldDB" id="A0AAE4GEF0"/>
<keyword evidence="1" id="KW-0732">Signal</keyword>
<gene>
    <name evidence="2" type="ORF">RJN63_28420</name>
</gene>
<comment type="caution">
    <text evidence="2">The sequence shown here is derived from an EMBL/GenBank/DDBJ whole genome shotgun (WGS) entry which is preliminary data.</text>
</comment>
<accession>A0AAE4GEF0</accession>
<sequence length="227" mass="25578">MSWIITASKISLLAAISFSADTAAIYQETIYLDVEMQNRCGFALTLADTIDGVNCSGDRQLTDAYRAMSISYFVNQFEHNDFARQITLGITNHSLEKLVGSGAKGKLKRNDDTSESIPGEELHLTEQLVKDLCAKSMRQIQVEKIAANNWRGYLWRRSSRLKKSDLVRDCPYDAIDKECFLLIIGNTTVTLYSDLICLPRNGKKTDPAEFDVGDFMKMIYSITFDSQ</sequence>